<keyword evidence="7 9" id="KW-0811">Translocation</keyword>
<evidence type="ECO:0000256" key="11">
    <source>
        <dbReference type="SAM" id="Phobius"/>
    </source>
</evidence>
<proteinExistence type="inferred from homology"/>
<keyword evidence="3 9" id="KW-1003">Cell membrane</keyword>
<evidence type="ECO:0000256" key="9">
    <source>
        <dbReference type="HAMAP-Rule" id="MF_00237"/>
    </source>
</evidence>
<dbReference type="OrthoDB" id="7206969at2"/>
<comment type="subunit">
    <text evidence="9">The Tat system comprises two distinct complexes: a TatABC complex, containing multiple copies of TatA, TatB and TatC subunits, and a separate TatA complex, containing only TatA subunits. Substrates initially bind to the TatABC complex, which probably triggers association of the separate TatA complex to form the active translocon.</text>
</comment>
<feature type="compositionally biased region" description="Basic and acidic residues" evidence="10">
    <location>
        <begin position="99"/>
        <end position="109"/>
    </location>
</feature>
<dbReference type="Gene3D" id="1.20.5.3310">
    <property type="match status" value="1"/>
</dbReference>
<keyword evidence="6 9" id="KW-1133">Transmembrane helix</keyword>
<evidence type="ECO:0000256" key="3">
    <source>
        <dbReference type="ARBA" id="ARBA00022475"/>
    </source>
</evidence>
<comment type="similarity">
    <text evidence="9">Belongs to the TatB family.</text>
</comment>
<comment type="caution">
    <text evidence="12">The sequence shown here is derived from an EMBL/GenBank/DDBJ whole genome shotgun (WGS) entry which is preliminary data.</text>
</comment>
<organism evidence="12 13">
    <name type="scientific">Skermanella aerolata</name>
    <dbReference type="NCBI Taxonomy" id="393310"/>
    <lineage>
        <taxon>Bacteria</taxon>
        <taxon>Pseudomonadati</taxon>
        <taxon>Pseudomonadota</taxon>
        <taxon>Alphaproteobacteria</taxon>
        <taxon>Rhodospirillales</taxon>
        <taxon>Azospirillaceae</taxon>
        <taxon>Skermanella</taxon>
    </lineage>
</organism>
<evidence type="ECO:0000256" key="5">
    <source>
        <dbReference type="ARBA" id="ARBA00022927"/>
    </source>
</evidence>
<feature type="region of interest" description="Disordered" evidence="10">
    <location>
        <begin position="81"/>
        <end position="179"/>
    </location>
</feature>
<evidence type="ECO:0000256" key="2">
    <source>
        <dbReference type="ARBA" id="ARBA00022448"/>
    </source>
</evidence>
<dbReference type="Proteomes" id="UP000321523">
    <property type="component" value="Unassembled WGS sequence"/>
</dbReference>
<dbReference type="EMBL" id="BJYZ01000001">
    <property type="protein sequence ID" value="GEO35996.1"/>
    <property type="molecule type" value="Genomic_DNA"/>
</dbReference>
<evidence type="ECO:0000256" key="1">
    <source>
        <dbReference type="ARBA" id="ARBA00004167"/>
    </source>
</evidence>
<dbReference type="GO" id="GO:0033281">
    <property type="term" value="C:TAT protein transport complex"/>
    <property type="evidence" value="ECO:0007669"/>
    <property type="project" value="UniProtKB-UniRule"/>
</dbReference>
<evidence type="ECO:0000256" key="6">
    <source>
        <dbReference type="ARBA" id="ARBA00022989"/>
    </source>
</evidence>
<gene>
    <name evidence="9 12" type="primary">tatB</name>
    <name evidence="12" type="ORF">SAE02_01440</name>
</gene>
<dbReference type="InterPro" id="IPR018448">
    <property type="entry name" value="TatB"/>
</dbReference>
<dbReference type="AlphaFoldDB" id="A0A512DHR1"/>
<name>A0A512DHR1_9PROT</name>
<dbReference type="RefSeq" id="WP_044431235.1">
    <property type="nucleotide sequence ID" value="NZ_BJYZ01000001.1"/>
</dbReference>
<comment type="subcellular location">
    <subcellularLocation>
        <location evidence="9">Cell membrane</location>
        <topology evidence="9">Single-pass membrane protein</topology>
    </subcellularLocation>
    <subcellularLocation>
        <location evidence="1">Membrane</location>
        <topology evidence="1">Single-pass membrane protein</topology>
    </subcellularLocation>
</comment>
<keyword evidence="2 9" id="KW-0813">Transport</keyword>
<keyword evidence="13" id="KW-1185">Reference proteome</keyword>
<protein>
    <recommendedName>
        <fullName evidence="9">Sec-independent protein translocase protein TatB</fullName>
    </recommendedName>
</protein>
<dbReference type="GO" id="GO:0008320">
    <property type="term" value="F:protein transmembrane transporter activity"/>
    <property type="evidence" value="ECO:0007669"/>
    <property type="project" value="UniProtKB-UniRule"/>
</dbReference>
<dbReference type="PANTHER" id="PTHR33162:SF1">
    <property type="entry name" value="SEC-INDEPENDENT PROTEIN TRANSLOCASE PROTEIN TATA, CHLOROPLASTIC"/>
    <property type="match status" value="1"/>
</dbReference>
<reference evidence="12 13" key="1">
    <citation type="submission" date="2019-07" db="EMBL/GenBank/DDBJ databases">
        <title>Whole genome shotgun sequence of Skermanella aerolata NBRC 106429.</title>
        <authorList>
            <person name="Hosoyama A."/>
            <person name="Uohara A."/>
            <person name="Ohji S."/>
            <person name="Ichikawa N."/>
        </authorList>
    </citation>
    <scope>NUCLEOTIDE SEQUENCE [LARGE SCALE GENOMIC DNA]</scope>
    <source>
        <strain evidence="12 13">NBRC 106429</strain>
    </source>
</reference>
<comment type="function">
    <text evidence="9">Part of the twin-arginine translocation (Tat) system that transports large folded proteins containing a characteristic twin-arginine motif in their signal peptide across membranes. Together with TatC, TatB is part of a receptor directly interacting with Tat signal peptides. TatB may form an oligomeric binding site that transiently accommodates folded Tat precursor proteins before their translocation.</text>
</comment>
<dbReference type="GO" id="GO:0043953">
    <property type="term" value="P:protein transport by the Tat complex"/>
    <property type="evidence" value="ECO:0007669"/>
    <property type="project" value="UniProtKB-UniRule"/>
</dbReference>
<evidence type="ECO:0000313" key="13">
    <source>
        <dbReference type="Proteomes" id="UP000321523"/>
    </source>
</evidence>
<dbReference type="InterPro" id="IPR003369">
    <property type="entry name" value="TatA/B/E"/>
</dbReference>
<evidence type="ECO:0000256" key="7">
    <source>
        <dbReference type="ARBA" id="ARBA00023010"/>
    </source>
</evidence>
<feature type="transmembrane region" description="Helical" evidence="11">
    <location>
        <begin position="6"/>
        <end position="22"/>
    </location>
</feature>
<evidence type="ECO:0000256" key="10">
    <source>
        <dbReference type="SAM" id="MobiDB-lite"/>
    </source>
</evidence>
<dbReference type="HAMAP" id="MF_00237">
    <property type="entry name" value="TatB"/>
    <property type="match status" value="1"/>
</dbReference>
<keyword evidence="8 9" id="KW-0472">Membrane</keyword>
<evidence type="ECO:0000313" key="12">
    <source>
        <dbReference type="EMBL" id="GEO35996.1"/>
    </source>
</evidence>
<evidence type="ECO:0000256" key="4">
    <source>
        <dbReference type="ARBA" id="ARBA00022692"/>
    </source>
</evidence>
<dbReference type="PANTHER" id="PTHR33162">
    <property type="entry name" value="SEC-INDEPENDENT PROTEIN TRANSLOCASE PROTEIN TATA, CHLOROPLASTIC"/>
    <property type="match status" value="1"/>
</dbReference>
<keyword evidence="4 9" id="KW-0812">Transmembrane</keyword>
<accession>A0A512DHR1</accession>
<keyword evidence="5 9" id="KW-0653">Protein transport</keyword>
<dbReference type="NCBIfam" id="TIGR01410">
    <property type="entry name" value="tatB"/>
    <property type="match status" value="1"/>
</dbReference>
<dbReference type="PRINTS" id="PR01506">
    <property type="entry name" value="TATBPROTEIN"/>
</dbReference>
<evidence type="ECO:0000256" key="8">
    <source>
        <dbReference type="ARBA" id="ARBA00023136"/>
    </source>
</evidence>
<dbReference type="Pfam" id="PF02416">
    <property type="entry name" value="TatA_B_E"/>
    <property type="match status" value="1"/>
</dbReference>
<sequence length="179" mass="19401">MLDIGWSEIAVIVVVALIVIGPKDLPKVLKTIGIWVRKARMLTRDFQNSVDEMIREADMDDVRRQATELRNINIGREVEKTIDPSGSLRDAFDPNITSRPRDDGPPKDVDAEEEADRLAHEGTKTPAQHAATGSNGAQLPVPAAEPQLPATATDLKIPEPAPAHTPAPAESPDKRALPS</sequence>